<organism evidence="1 2">
    <name type="scientific">Periconia digitata</name>
    <dbReference type="NCBI Taxonomy" id="1303443"/>
    <lineage>
        <taxon>Eukaryota</taxon>
        <taxon>Fungi</taxon>
        <taxon>Dikarya</taxon>
        <taxon>Ascomycota</taxon>
        <taxon>Pezizomycotina</taxon>
        <taxon>Dothideomycetes</taxon>
        <taxon>Pleosporomycetidae</taxon>
        <taxon>Pleosporales</taxon>
        <taxon>Massarineae</taxon>
        <taxon>Periconiaceae</taxon>
        <taxon>Periconia</taxon>
    </lineage>
</organism>
<evidence type="ECO:0000313" key="1">
    <source>
        <dbReference type="EMBL" id="CAI6339448.1"/>
    </source>
</evidence>
<proteinExistence type="predicted"/>
<keyword evidence="2" id="KW-1185">Reference proteome</keyword>
<gene>
    <name evidence="1" type="ORF">PDIGIT_LOCUS12607</name>
</gene>
<evidence type="ECO:0000313" key="2">
    <source>
        <dbReference type="Proteomes" id="UP001152607"/>
    </source>
</evidence>
<accession>A0A9W4USB5</accession>
<sequence length="201" mass="22428">MATTCNNADPLSVLVLSPSRIALTHTPRERKGWRVCCRAYQRARRHDWPLGHAIRANCRWTGLIITITTNTTARAVTWPPSSITSAHVLIAEEPRHMARPPLRPTPFRHPVLPLPMYTRCIDKPLQHNTVHAVQYISRCDAQSLAACSPRRMLAKETHHPAQAREIRTCFHSVSLVVVGAAHPAPFQCSSACLLACLCPLM</sequence>
<dbReference type="Proteomes" id="UP001152607">
    <property type="component" value="Unassembled WGS sequence"/>
</dbReference>
<name>A0A9W4USB5_9PLEO</name>
<reference evidence="1" key="1">
    <citation type="submission" date="2023-01" db="EMBL/GenBank/DDBJ databases">
        <authorList>
            <person name="Van Ghelder C."/>
            <person name="Rancurel C."/>
        </authorList>
    </citation>
    <scope>NUCLEOTIDE SEQUENCE</scope>
    <source>
        <strain evidence="1">CNCM I-4278</strain>
    </source>
</reference>
<protein>
    <submittedName>
        <fullName evidence="1">Uncharacterized protein</fullName>
    </submittedName>
</protein>
<dbReference type="EMBL" id="CAOQHR010000009">
    <property type="protein sequence ID" value="CAI6339448.1"/>
    <property type="molecule type" value="Genomic_DNA"/>
</dbReference>
<dbReference type="AlphaFoldDB" id="A0A9W4USB5"/>
<comment type="caution">
    <text evidence="1">The sequence shown here is derived from an EMBL/GenBank/DDBJ whole genome shotgun (WGS) entry which is preliminary data.</text>
</comment>